<dbReference type="PANTHER" id="PTHR32266:SF11">
    <property type="entry name" value="NICOTIANAMINE SYNTHASE"/>
    <property type="match status" value="1"/>
</dbReference>
<evidence type="ECO:0000313" key="3">
    <source>
        <dbReference type="EMBL" id="OAY31904.1"/>
    </source>
</evidence>
<name>A0A2C9ULI4_MANES</name>
<dbReference type="EC" id="2.5.1.43" evidence="2"/>
<evidence type="ECO:0000256" key="1">
    <source>
        <dbReference type="ARBA" id="ARBA00007009"/>
    </source>
</evidence>
<dbReference type="InterPro" id="IPR029063">
    <property type="entry name" value="SAM-dependent_MTases_sf"/>
</dbReference>
<keyword evidence="2" id="KW-0949">S-adenosyl-L-methionine</keyword>
<evidence type="ECO:0000256" key="2">
    <source>
        <dbReference type="RuleBase" id="RU368095"/>
    </source>
</evidence>
<accession>A0A2C9ULI4</accession>
<dbReference type="GO" id="GO:0030418">
    <property type="term" value="P:nicotianamine biosynthetic process"/>
    <property type="evidence" value="ECO:0000318"/>
    <property type="project" value="GO_Central"/>
</dbReference>
<dbReference type="GO" id="GO:0030410">
    <property type="term" value="F:nicotianamine synthase activity"/>
    <property type="evidence" value="ECO:0000318"/>
    <property type="project" value="GO_Central"/>
</dbReference>
<organism evidence="3">
    <name type="scientific">Manihot esculenta</name>
    <name type="common">Cassava</name>
    <name type="synonym">Jatropha manihot</name>
    <dbReference type="NCBI Taxonomy" id="3983"/>
    <lineage>
        <taxon>Eukaryota</taxon>
        <taxon>Viridiplantae</taxon>
        <taxon>Streptophyta</taxon>
        <taxon>Embryophyta</taxon>
        <taxon>Tracheophyta</taxon>
        <taxon>Spermatophyta</taxon>
        <taxon>Magnoliopsida</taxon>
        <taxon>eudicotyledons</taxon>
        <taxon>Gunneridae</taxon>
        <taxon>Pentapetalae</taxon>
        <taxon>rosids</taxon>
        <taxon>fabids</taxon>
        <taxon>Malpighiales</taxon>
        <taxon>Euphorbiaceae</taxon>
        <taxon>Crotonoideae</taxon>
        <taxon>Manihoteae</taxon>
        <taxon>Manihot</taxon>
    </lineage>
</organism>
<sequence length="296" mass="33410">MKHPSFYFKQWIYGSSCSFANPINTCIARPFFQQHPPIPKHNLTSPPNQQTTMASLQNSNFEAQISTELLIARITEIHCRISKLDSLRPSKQVNTLFSHLVKLCIPPYSIDIRSLSPEVQEMRNNLIVLCGKAEGLLELEFATFLNKIPQPLNNLDLFPYYGNYVKLANLEYMILSENGMVQPKKVAFVGSGPMPLTSLVMATHHLKSTHFDNFDLDEMANDVARRMVASDGELEKRMKFESEGGILLVRSANGARAFLYPVVEEHDLVGFEVLSIFHPTNDVINSIVLARKPIAF</sequence>
<proteinExistence type="inferred from homology"/>
<dbReference type="PROSITE" id="PS51142">
    <property type="entry name" value="NAS"/>
    <property type="match status" value="1"/>
</dbReference>
<dbReference type="EMBL" id="CM004400">
    <property type="protein sequence ID" value="OAY31904.1"/>
    <property type="molecule type" value="Genomic_DNA"/>
</dbReference>
<protein>
    <recommendedName>
        <fullName evidence="2">Nicotianamine synthase</fullName>
        <ecNumber evidence="2">2.5.1.43</ecNumber>
    </recommendedName>
</protein>
<reference evidence="3" key="1">
    <citation type="submission" date="2016-02" db="EMBL/GenBank/DDBJ databases">
        <title>WGS assembly of Manihot esculenta.</title>
        <authorList>
            <person name="Bredeson J.V."/>
            <person name="Prochnik S.E."/>
            <person name="Lyons J.B."/>
            <person name="Schmutz J."/>
            <person name="Grimwood J."/>
            <person name="Vrebalov J."/>
            <person name="Bart R.S."/>
            <person name="Amuge T."/>
            <person name="Ferguson M.E."/>
            <person name="Green R."/>
            <person name="Putnam N."/>
            <person name="Stites J."/>
            <person name="Rounsley S."/>
            <person name="Rokhsar D.S."/>
        </authorList>
    </citation>
    <scope>NUCLEOTIDE SEQUENCE [LARGE SCALE GENOMIC DNA]</scope>
    <source>
        <tissue evidence="3">Leaf</tissue>
    </source>
</reference>
<comment type="function">
    <text evidence="2">Synthesizes nicotianamine, a polyamine which serves as a sensor for the physiological iron status within the plant, and/or might be involved in the transport of iron.</text>
</comment>
<gene>
    <name evidence="3" type="ORF">MANES_14G150800</name>
</gene>
<dbReference type="Pfam" id="PF03059">
    <property type="entry name" value="NAS"/>
    <property type="match status" value="2"/>
</dbReference>
<comment type="catalytic activity">
    <reaction evidence="2">
        <text>3 S-adenosyl-L-methionine = nicotianamine + 3 S-methyl-5'-thioadenosine + 3 H(+)</text>
        <dbReference type="Rhea" id="RHEA:16481"/>
        <dbReference type="ChEBI" id="CHEBI:15378"/>
        <dbReference type="ChEBI" id="CHEBI:17509"/>
        <dbReference type="ChEBI" id="CHEBI:58249"/>
        <dbReference type="ChEBI" id="CHEBI:59789"/>
        <dbReference type="EC" id="2.5.1.43"/>
    </reaction>
</comment>
<dbReference type="PANTHER" id="PTHR32266">
    <property type="entry name" value="NICOTIANAMINE SYNTHASE 3"/>
    <property type="match status" value="1"/>
</dbReference>
<dbReference type="InterPro" id="IPR004298">
    <property type="entry name" value="Nicotian_synth"/>
</dbReference>
<comment type="similarity">
    <text evidence="1 2">Belongs to the nicotianamine synthase (NAS)-like family.</text>
</comment>
<keyword evidence="2" id="KW-0808">Transferase</keyword>
<dbReference type="Gene3D" id="3.40.50.150">
    <property type="entry name" value="Vaccinia Virus protein VP39"/>
    <property type="match status" value="1"/>
</dbReference>
<dbReference type="AlphaFoldDB" id="A0A2C9ULI4"/>